<feature type="region of interest" description="Disordered" evidence="2">
    <location>
        <begin position="502"/>
        <end position="523"/>
    </location>
</feature>
<keyword evidence="3" id="KW-0812">Transmembrane</keyword>
<accession>A0AAD2K5S8</accession>
<dbReference type="AlphaFoldDB" id="A0AAD2K5S8"/>
<organism evidence="6 7">
    <name type="scientific">Mycena citricolor</name>
    <dbReference type="NCBI Taxonomy" id="2018698"/>
    <lineage>
        <taxon>Eukaryota</taxon>
        <taxon>Fungi</taxon>
        <taxon>Dikarya</taxon>
        <taxon>Basidiomycota</taxon>
        <taxon>Agaricomycotina</taxon>
        <taxon>Agaricomycetes</taxon>
        <taxon>Agaricomycetidae</taxon>
        <taxon>Agaricales</taxon>
        <taxon>Marasmiineae</taxon>
        <taxon>Mycenaceae</taxon>
        <taxon>Mycena</taxon>
    </lineage>
</organism>
<dbReference type="CDD" id="cd17324">
    <property type="entry name" value="MFS_NepI_like"/>
    <property type="match status" value="1"/>
</dbReference>
<evidence type="ECO:0000313" key="6">
    <source>
        <dbReference type="EMBL" id="CAK5278816.1"/>
    </source>
</evidence>
<dbReference type="SUPFAM" id="SSF103473">
    <property type="entry name" value="MFS general substrate transporter"/>
    <property type="match status" value="1"/>
</dbReference>
<evidence type="ECO:0000259" key="4">
    <source>
        <dbReference type="PROSITE" id="PS50850"/>
    </source>
</evidence>
<feature type="transmembrane region" description="Helical" evidence="3">
    <location>
        <begin position="384"/>
        <end position="403"/>
    </location>
</feature>
<keyword evidence="3" id="KW-1133">Transmembrane helix</keyword>
<gene>
    <name evidence="5" type="ORF">MYCIT1_LOCUS28402</name>
    <name evidence="6" type="ORF">MYCIT1_LOCUS28424</name>
</gene>
<evidence type="ECO:0000313" key="5">
    <source>
        <dbReference type="EMBL" id="CAK5278805.1"/>
    </source>
</evidence>
<dbReference type="PANTHER" id="PTHR42910">
    <property type="entry name" value="TRANSPORTER SCO4007-RELATED"/>
    <property type="match status" value="1"/>
</dbReference>
<dbReference type="GO" id="GO:0022857">
    <property type="term" value="F:transmembrane transporter activity"/>
    <property type="evidence" value="ECO:0007669"/>
    <property type="project" value="InterPro"/>
</dbReference>
<feature type="transmembrane region" description="Helical" evidence="3">
    <location>
        <begin position="452"/>
        <end position="474"/>
    </location>
</feature>
<dbReference type="InterPro" id="IPR036259">
    <property type="entry name" value="MFS_trans_sf"/>
</dbReference>
<feature type="transmembrane region" description="Helical" evidence="3">
    <location>
        <begin position="223"/>
        <end position="247"/>
    </location>
</feature>
<evidence type="ECO:0000256" key="1">
    <source>
        <dbReference type="ARBA" id="ARBA00004141"/>
    </source>
</evidence>
<feature type="non-terminal residue" evidence="6">
    <location>
        <position position="1"/>
    </location>
</feature>
<feature type="transmembrane region" description="Helical" evidence="3">
    <location>
        <begin position="331"/>
        <end position="355"/>
    </location>
</feature>
<feature type="transmembrane region" description="Helical" evidence="3">
    <location>
        <begin position="165"/>
        <end position="182"/>
    </location>
</feature>
<dbReference type="Gene3D" id="1.20.1250.20">
    <property type="entry name" value="MFS general substrate transporter like domains"/>
    <property type="match status" value="1"/>
</dbReference>
<feature type="transmembrane region" description="Helical" evidence="3">
    <location>
        <begin position="424"/>
        <end position="446"/>
    </location>
</feature>
<dbReference type="InterPro" id="IPR011701">
    <property type="entry name" value="MFS"/>
</dbReference>
<proteinExistence type="predicted"/>
<feature type="transmembrane region" description="Helical" evidence="3">
    <location>
        <begin position="58"/>
        <end position="81"/>
    </location>
</feature>
<dbReference type="Pfam" id="PF07690">
    <property type="entry name" value="MFS_1"/>
    <property type="match status" value="1"/>
</dbReference>
<comment type="caution">
    <text evidence="6">The sequence shown here is derived from an EMBL/GenBank/DDBJ whole genome shotgun (WGS) entry which is preliminary data.</text>
</comment>
<dbReference type="EMBL" id="CAVNYO010000429">
    <property type="protein sequence ID" value="CAK5278816.1"/>
    <property type="molecule type" value="Genomic_DNA"/>
</dbReference>
<dbReference type="PROSITE" id="PS50850">
    <property type="entry name" value="MFS"/>
    <property type="match status" value="1"/>
</dbReference>
<feature type="transmembrane region" description="Helical" evidence="3">
    <location>
        <begin position="253"/>
        <end position="272"/>
    </location>
</feature>
<evidence type="ECO:0000256" key="3">
    <source>
        <dbReference type="SAM" id="Phobius"/>
    </source>
</evidence>
<evidence type="ECO:0000256" key="2">
    <source>
        <dbReference type="SAM" id="MobiDB-lite"/>
    </source>
</evidence>
<dbReference type="Proteomes" id="UP001295794">
    <property type="component" value="Unassembled WGS sequence"/>
</dbReference>
<sequence>FLTGVTRQTQDWTIKIGHGPASSPSYLSMSSPSAVGPSFDCGILPIPRRLRYDPARPFVFTMVLNVLFGFAATFIVANLYYCQPLLSEFSGQKKKVGLHALTSRSPVLRVVWGGLRSRFSDTDAAAGRASHRHHPRVSRLKDLSRYATGILFISPLGDLVRRRQLILTLTLVSASLTVGVAVTKNIVVFEALSFLIGMVSLTPQIMIPLAADLAPPERRGSALSIVYSGLLLGVLVARVIAGIIGQFTSWRVVYYLAIGVQVFVLLAGYLIIPDYPAKNTDLTYFKILSSMARFAVTEPILVQACLVNLASCACFTNFWVTLTFLLGGAPYFYSTLTIGLFGLIGILSVVCGPLFGKLIDGLMPWYASMCSILFLLSFQAIQTAAGTMSVAVVVIAIIGLDMFRQSLQMSLAAAVFEISTAARARLNALFVLSLFIGQLMGTAAGTKVYTAYGWRAAAALNMGFYGWILIVLLVRGPHCGRFTWFGYEGGWAVKKVKAAQTMDDTQSKSSSVGGDQEAAPSEK</sequence>
<name>A0AAD2K5S8_9AGAR</name>
<keyword evidence="3" id="KW-0472">Membrane</keyword>
<dbReference type="InterPro" id="IPR020846">
    <property type="entry name" value="MFS_dom"/>
</dbReference>
<feature type="transmembrane region" description="Helical" evidence="3">
    <location>
        <begin position="188"/>
        <end position="211"/>
    </location>
</feature>
<reference evidence="6" key="1">
    <citation type="submission" date="2023-11" db="EMBL/GenBank/DDBJ databases">
        <authorList>
            <person name="De Vega J J."/>
            <person name="De Vega J J."/>
        </authorList>
    </citation>
    <scope>NUCLEOTIDE SEQUENCE</scope>
</reference>
<evidence type="ECO:0000313" key="7">
    <source>
        <dbReference type="Proteomes" id="UP001295794"/>
    </source>
</evidence>
<dbReference type="EMBL" id="CAVNYO010000428">
    <property type="protein sequence ID" value="CAK5278805.1"/>
    <property type="molecule type" value="Genomic_DNA"/>
</dbReference>
<comment type="subcellular location">
    <subcellularLocation>
        <location evidence="1">Membrane</location>
        <topology evidence="1">Multi-pass membrane protein</topology>
    </subcellularLocation>
</comment>
<feature type="compositionally biased region" description="Polar residues" evidence="2">
    <location>
        <begin position="502"/>
        <end position="513"/>
    </location>
</feature>
<keyword evidence="7" id="KW-1185">Reference proteome</keyword>
<dbReference type="PANTHER" id="PTHR42910:SF1">
    <property type="entry name" value="MAJOR FACILITATOR SUPERFAMILY (MFS) PROFILE DOMAIN-CONTAINING PROTEIN"/>
    <property type="match status" value="1"/>
</dbReference>
<dbReference type="GO" id="GO:0016020">
    <property type="term" value="C:membrane"/>
    <property type="evidence" value="ECO:0007669"/>
    <property type="project" value="UniProtKB-SubCell"/>
</dbReference>
<feature type="domain" description="Major facilitator superfamily (MFS) profile" evidence="4">
    <location>
        <begin position="57"/>
        <end position="478"/>
    </location>
</feature>
<protein>
    <recommendedName>
        <fullName evidence="4">Major facilitator superfamily (MFS) profile domain-containing protein</fullName>
    </recommendedName>
</protein>
<feature type="transmembrane region" description="Helical" evidence="3">
    <location>
        <begin position="300"/>
        <end position="325"/>
    </location>
</feature>